<comment type="caution">
    <text evidence="1">The sequence shown here is derived from an EMBL/GenBank/DDBJ whole genome shotgun (WGS) entry which is preliminary data.</text>
</comment>
<protein>
    <submittedName>
        <fullName evidence="1">17567_t:CDS:1</fullName>
    </submittedName>
</protein>
<dbReference type="Proteomes" id="UP000789920">
    <property type="component" value="Unassembled WGS sequence"/>
</dbReference>
<name>A0ACA9RH69_9GLOM</name>
<proteinExistence type="predicted"/>
<evidence type="ECO:0000313" key="1">
    <source>
        <dbReference type="EMBL" id="CAG8792582.1"/>
    </source>
</evidence>
<accession>A0ACA9RH69</accession>
<keyword evidence="2" id="KW-1185">Reference proteome</keyword>
<sequence>MSQKYESLTNIQKYKFCQYAHDNNKRLTTKIANLDTKQHKPVTFPKLELALKEFVLVYQDQTILTNTLIIEKAKLLANRFNISEDQLKFSNGWLQKFKNYNQAKETTKATTEELPRNQETHTENVNTTNHELDANTTNH</sequence>
<gene>
    <name evidence="1" type="ORF">RPERSI_LOCUS19419</name>
</gene>
<dbReference type="EMBL" id="CAJVQC010053228">
    <property type="protein sequence ID" value="CAG8792582.1"/>
    <property type="molecule type" value="Genomic_DNA"/>
</dbReference>
<feature type="non-terminal residue" evidence="1">
    <location>
        <position position="139"/>
    </location>
</feature>
<evidence type="ECO:0000313" key="2">
    <source>
        <dbReference type="Proteomes" id="UP000789920"/>
    </source>
</evidence>
<reference evidence="1" key="1">
    <citation type="submission" date="2021-06" db="EMBL/GenBank/DDBJ databases">
        <authorList>
            <person name="Kallberg Y."/>
            <person name="Tangrot J."/>
            <person name="Rosling A."/>
        </authorList>
    </citation>
    <scope>NUCLEOTIDE SEQUENCE</scope>
    <source>
        <strain evidence="1">MA461A</strain>
    </source>
</reference>
<organism evidence="1 2">
    <name type="scientific">Racocetra persica</name>
    <dbReference type="NCBI Taxonomy" id="160502"/>
    <lineage>
        <taxon>Eukaryota</taxon>
        <taxon>Fungi</taxon>
        <taxon>Fungi incertae sedis</taxon>
        <taxon>Mucoromycota</taxon>
        <taxon>Glomeromycotina</taxon>
        <taxon>Glomeromycetes</taxon>
        <taxon>Diversisporales</taxon>
        <taxon>Gigasporaceae</taxon>
        <taxon>Racocetra</taxon>
    </lineage>
</organism>